<evidence type="ECO:0000256" key="7">
    <source>
        <dbReference type="ARBA" id="ARBA00022989"/>
    </source>
</evidence>
<evidence type="ECO:0000256" key="6">
    <source>
        <dbReference type="ARBA" id="ARBA00022927"/>
    </source>
</evidence>
<name>A0A4Y2SUR4_ARAVE</name>
<evidence type="ECO:0000256" key="5">
    <source>
        <dbReference type="ARBA" id="ARBA00022856"/>
    </source>
</evidence>
<feature type="transmembrane region" description="Helical" evidence="12">
    <location>
        <begin position="293"/>
        <end position="311"/>
    </location>
</feature>
<keyword evidence="4 10" id="KW-0812">Transmembrane</keyword>
<feature type="transmembrane region" description="Helical" evidence="12">
    <location>
        <begin position="341"/>
        <end position="363"/>
    </location>
</feature>
<evidence type="ECO:0000256" key="2">
    <source>
        <dbReference type="ARBA" id="ARBA00005982"/>
    </source>
</evidence>
<accession>A0A4Y2SUR4</accession>
<dbReference type="GO" id="GO:0006857">
    <property type="term" value="P:oligopeptide transport"/>
    <property type="evidence" value="ECO:0007669"/>
    <property type="project" value="InterPro"/>
</dbReference>
<feature type="transmembrane region" description="Helical" evidence="12">
    <location>
        <begin position="217"/>
        <end position="234"/>
    </location>
</feature>
<dbReference type="PROSITE" id="PS01022">
    <property type="entry name" value="PTR2_1"/>
    <property type="match status" value="1"/>
</dbReference>
<feature type="transmembrane region" description="Helical" evidence="12">
    <location>
        <begin position="649"/>
        <end position="667"/>
    </location>
</feature>
<feature type="transmembrane region" description="Helical" evidence="12">
    <location>
        <begin position="82"/>
        <end position="101"/>
    </location>
</feature>
<evidence type="ECO:0000313" key="15">
    <source>
        <dbReference type="Proteomes" id="UP000499080"/>
    </source>
</evidence>
<evidence type="ECO:0000256" key="11">
    <source>
        <dbReference type="SAM" id="MobiDB-lite"/>
    </source>
</evidence>
<evidence type="ECO:0000256" key="1">
    <source>
        <dbReference type="ARBA" id="ARBA00004141"/>
    </source>
</evidence>
<feature type="region of interest" description="Disordered" evidence="11">
    <location>
        <begin position="17"/>
        <end position="36"/>
    </location>
</feature>
<feature type="transmembrane region" description="Helical" evidence="12">
    <location>
        <begin position="108"/>
        <end position="129"/>
    </location>
</feature>
<evidence type="ECO:0000313" key="13">
    <source>
        <dbReference type="EMBL" id="GBN91710.1"/>
    </source>
</evidence>
<keyword evidence="5" id="KW-0571">Peptide transport</keyword>
<dbReference type="GO" id="GO:0022857">
    <property type="term" value="F:transmembrane transporter activity"/>
    <property type="evidence" value="ECO:0007669"/>
    <property type="project" value="InterPro"/>
</dbReference>
<feature type="transmembrane region" description="Helical" evidence="12">
    <location>
        <begin position="135"/>
        <end position="156"/>
    </location>
</feature>
<keyword evidence="3 10" id="KW-0813">Transport</keyword>
<dbReference type="AlphaFoldDB" id="A0A4Y2SUR4"/>
<organism evidence="14 15">
    <name type="scientific">Araneus ventricosus</name>
    <name type="common">Orbweaver spider</name>
    <name type="synonym">Epeira ventricosa</name>
    <dbReference type="NCBI Taxonomy" id="182803"/>
    <lineage>
        <taxon>Eukaryota</taxon>
        <taxon>Metazoa</taxon>
        <taxon>Ecdysozoa</taxon>
        <taxon>Arthropoda</taxon>
        <taxon>Chelicerata</taxon>
        <taxon>Arachnida</taxon>
        <taxon>Araneae</taxon>
        <taxon>Araneomorphae</taxon>
        <taxon>Entelegynae</taxon>
        <taxon>Araneoidea</taxon>
        <taxon>Araneidae</taxon>
        <taxon>Araneus</taxon>
    </lineage>
</organism>
<protein>
    <recommendedName>
        <fullName evidence="9">Oligopeptide transporter 1</fullName>
    </recommendedName>
</protein>
<sequence>MSRVLPFFRHLSRLSPKGYGKEDAPSASEKKDVEESSRKLPRGIPFILGTEFVERFSFYCFQGILTLYLTQELHFIDDSAASTFHAFMVLAYISPLFGAIMADGLLGLFWTIFYVSILFAVGNSIVAIGASPMSVQNMTIVSLFGLFIVALGTGGIKPCVSAFGGNQYKEDQIKERHVHFSLFYFVINVGSILSTIISPELRATVHCFGKHTCYPLAFGFPAMLSIIVITLFMCGKPLYKIRPAEGSEFVSVFRCIFYALAHKFKNKGKEKRDHWLEFADDKFDRELIFDIKSFLQVMCMYIPLPVYWLLYEQQGSTWILQSARMDGQVGAYRIKPDQMQIANPIFIIIFIPVFNSVIYPLLLKCGLCRTPLQRMTVGGVLIAVAFVITGFIQLEIEKELPEYPPEGFSELTIINNSPCDLDLKGVMNSSVMAFKAETLKDVPSDTEIEWEISPSECSATNATYTKFSLPAQFMCMMAALSNDTIDIQIGADTKVKEKNGYPRVRLHFSTDFEFMQSKNASILFRGPKKYFVFPDNITRPSRMGSTEYCVMKPGVYKIYLPIDETAHQENPIGAAEFKDGGSYGVAIHQNSAHNISMITIFVTVIYNSVHMLYQLPQIILLTAGEIMFGVTGLDFSYREAPESLKSMVQGMWFFTNGIGNAFFIIIEGISSLKKRSHDFFMYAVIMTISMSLFAILGHYFTYLDGRMKEKQVE</sequence>
<dbReference type="PANTHER" id="PTHR11654">
    <property type="entry name" value="OLIGOPEPTIDE TRANSPORTER-RELATED"/>
    <property type="match status" value="1"/>
</dbReference>
<evidence type="ECO:0000256" key="3">
    <source>
        <dbReference type="ARBA" id="ARBA00022448"/>
    </source>
</evidence>
<evidence type="ECO:0000256" key="9">
    <source>
        <dbReference type="ARBA" id="ARBA00078114"/>
    </source>
</evidence>
<dbReference type="Gene3D" id="1.20.1250.20">
    <property type="entry name" value="MFS general substrate transporter like domains"/>
    <property type="match status" value="2"/>
</dbReference>
<dbReference type="GO" id="GO:0016020">
    <property type="term" value="C:membrane"/>
    <property type="evidence" value="ECO:0007669"/>
    <property type="project" value="UniProtKB-SubCell"/>
</dbReference>
<proteinExistence type="inferred from homology"/>
<comment type="caution">
    <text evidence="14">The sequence shown here is derived from an EMBL/GenBank/DDBJ whole genome shotgun (WGS) entry which is preliminary data.</text>
</comment>
<comment type="similarity">
    <text evidence="2 10">Belongs to the major facilitator superfamily. Proton-dependent oligopeptide transporter (POT/PTR) (TC 2.A.17) family.</text>
</comment>
<dbReference type="EMBL" id="BGPR01024025">
    <property type="protein sequence ID" value="GBN91711.1"/>
    <property type="molecule type" value="Genomic_DNA"/>
</dbReference>
<dbReference type="OrthoDB" id="6427554at2759"/>
<evidence type="ECO:0000313" key="14">
    <source>
        <dbReference type="EMBL" id="GBN91711.1"/>
    </source>
</evidence>
<dbReference type="GO" id="GO:0015031">
    <property type="term" value="P:protein transport"/>
    <property type="evidence" value="ECO:0007669"/>
    <property type="project" value="UniProtKB-KW"/>
</dbReference>
<evidence type="ECO:0000256" key="4">
    <source>
        <dbReference type="ARBA" id="ARBA00022692"/>
    </source>
</evidence>
<keyword evidence="8 12" id="KW-0472">Membrane</keyword>
<dbReference type="SUPFAM" id="SSF103473">
    <property type="entry name" value="MFS general substrate transporter"/>
    <property type="match status" value="1"/>
</dbReference>
<dbReference type="Pfam" id="PF00854">
    <property type="entry name" value="PTR2"/>
    <property type="match status" value="2"/>
</dbReference>
<evidence type="ECO:0000256" key="10">
    <source>
        <dbReference type="RuleBase" id="RU003755"/>
    </source>
</evidence>
<keyword evidence="7 12" id="KW-1133">Transmembrane helix</keyword>
<dbReference type="InterPro" id="IPR036259">
    <property type="entry name" value="MFS_trans_sf"/>
</dbReference>
<dbReference type="InterPro" id="IPR018456">
    <property type="entry name" value="PTR2_symporter_CS"/>
</dbReference>
<keyword evidence="6" id="KW-0653">Protein transport</keyword>
<gene>
    <name evidence="14" type="primary">SLC15A1_6</name>
    <name evidence="13" type="synonym">SLC15A1_2</name>
    <name evidence="14" type="ORF">AVEN_139043_1</name>
    <name evidence="13" type="ORF">AVEN_2204_1</name>
</gene>
<dbReference type="PROSITE" id="PS01023">
    <property type="entry name" value="PTR2_2"/>
    <property type="match status" value="1"/>
</dbReference>
<dbReference type="FunFam" id="1.20.1250.20:FF:000049">
    <property type="entry name" value="Solute carrier family 15 member 2"/>
    <property type="match status" value="1"/>
</dbReference>
<keyword evidence="15" id="KW-1185">Reference proteome</keyword>
<evidence type="ECO:0000256" key="12">
    <source>
        <dbReference type="SAM" id="Phobius"/>
    </source>
</evidence>
<comment type="subcellular location">
    <subcellularLocation>
        <location evidence="1 10">Membrane</location>
        <topology evidence="1 10">Multi-pass membrane protein</topology>
    </subcellularLocation>
</comment>
<dbReference type="Proteomes" id="UP000499080">
    <property type="component" value="Unassembled WGS sequence"/>
</dbReference>
<reference evidence="14 15" key="1">
    <citation type="journal article" date="2019" name="Sci. Rep.">
        <title>Orb-weaving spider Araneus ventricosus genome elucidates the spidroin gene catalogue.</title>
        <authorList>
            <person name="Kono N."/>
            <person name="Nakamura H."/>
            <person name="Ohtoshi R."/>
            <person name="Moran D.A.P."/>
            <person name="Shinohara A."/>
            <person name="Yoshida Y."/>
            <person name="Fujiwara M."/>
            <person name="Mori M."/>
            <person name="Tomita M."/>
            <person name="Arakawa K."/>
        </authorList>
    </citation>
    <scope>NUCLEOTIDE SEQUENCE [LARGE SCALE GENOMIC DNA]</scope>
</reference>
<feature type="transmembrane region" description="Helical" evidence="12">
    <location>
        <begin position="375"/>
        <end position="394"/>
    </location>
</feature>
<feature type="compositionally biased region" description="Basic and acidic residues" evidence="11">
    <location>
        <begin position="19"/>
        <end position="36"/>
    </location>
</feature>
<dbReference type="EMBL" id="BGPR01024024">
    <property type="protein sequence ID" value="GBN91710.1"/>
    <property type="molecule type" value="Genomic_DNA"/>
</dbReference>
<feature type="transmembrane region" description="Helical" evidence="12">
    <location>
        <begin position="679"/>
        <end position="700"/>
    </location>
</feature>
<dbReference type="InterPro" id="IPR000109">
    <property type="entry name" value="POT_fam"/>
</dbReference>
<evidence type="ECO:0000256" key="8">
    <source>
        <dbReference type="ARBA" id="ARBA00023136"/>
    </source>
</evidence>
<feature type="transmembrane region" description="Helical" evidence="12">
    <location>
        <begin position="177"/>
        <end position="197"/>
    </location>
</feature>